<feature type="domain" description="Thiopeptide-type bacteriocin biosynthesis" evidence="2">
    <location>
        <begin position="774"/>
        <end position="1021"/>
    </location>
</feature>
<dbReference type="InterPro" id="IPR006827">
    <property type="entry name" value="Lant_deHydtase_N"/>
</dbReference>
<evidence type="ECO:0000259" key="2">
    <source>
        <dbReference type="Pfam" id="PF14028"/>
    </source>
</evidence>
<accession>D1A670</accession>
<dbReference type="EMBL" id="CP001738">
    <property type="protein sequence ID" value="ACZ00169.1"/>
    <property type="molecule type" value="Genomic_DNA"/>
</dbReference>
<dbReference type="OrthoDB" id="1273722at2"/>
<evidence type="ECO:0000313" key="3">
    <source>
        <dbReference type="EMBL" id="ACZ00169.1"/>
    </source>
</evidence>
<protein>
    <submittedName>
        <fullName evidence="3">Lantibiotic dehydratase domain protein</fullName>
    </submittedName>
</protein>
<name>D1A670_THECD</name>
<gene>
    <name evidence="3" type="ordered locus">Tcur_4647</name>
</gene>
<dbReference type="RefSeq" id="WP_012854950.1">
    <property type="nucleotide sequence ID" value="NC_013510.1"/>
</dbReference>
<dbReference type="Pfam" id="PF14028">
    <property type="entry name" value="Lant_dehydr_C"/>
    <property type="match status" value="1"/>
</dbReference>
<sequence length="1042" mass="112647">MAVSRRFRHTGLVLVRATTCPPDVTPPGDVDLADHAAVAREGAAWVRRVWQRREVREAVEMSSPDLAAGIERLLTDGCPAGRRLRRTVASPASYLLRWERRATPFGMFAGVTAAALGPAAVKIDTGHRAVVRADSEWLATLIDQVERHPALRMRLTVVADNTGVVRDGRFIVLRRAAVGARSPGPLQEASVRLTTPIAYALEQAVRPQRLAALADRMSRRFPSADTGRIHTLLHGLIDGGFLITDLRPPSTAEDPLNHLIQALHRAGVREAGDAELTEITKLLDHLEVINRQLMEHNTAADPARAAPLRAAAAGRMRHLARGTGPVLAADLRLNAHIAIPEPVVHEAERAADVLLRLSTQPFGTTAWLDYHARFRARYGTGALVPVRELVTDSGLGYPRGYLGAPRARPVWRTLTQRDTTLMGMIQQALVDGREEITLSEADIAALTTGDHGDVVVPSRIELGITLHATSTDAINRGDFTLQVVAAPRAHTSMIGRFAHLLDKADRAKLARTYAPDDDVVVAQLSFTPRRPHNDNVVRVAPHAGTVVLPLAEHPGTAPGRSGSGGTEVGVLSLDDLAVTADADQMYLVQRSTGRRVRAYIPHALDTTVQTPPLARFLAEIADARSAVFGPFDLGAARALPYVPRIRYRRTVLSPARWLLTRGALAAPGEDWDAALHRWRHRWRVPARVVLCQGELRLPLNLDRPLDRRLLQARLNAAERLELREDASSIAWGWVGRAAELVIPMVAAAAPKGRPPVTAPPGIIHQPGDALLLRAHLVGNPAHFDTILTRHLPAFVQQLGVPIRRWWASRHRDLIRLEADQYLVVLFRLAERSQYGAVAARLAAFAQELRTRGLLEQLFLAPAAEQPGRYGHGPALEAAEEVFAADTAAAIAQIAMAQAAGVAAQAVAAASMTHLAAAFASDTAAGYRTLVRRAKRRSGPVDAVVRDAAFRLADPAAGFAAVRALPGGDAVAAAWQRRADALAAYHRLLAQQRDPADLVTTLLHGHHVRAFGPDPEHEATTIRPARAAALRNLATASPAAGAP</sequence>
<feature type="domain" description="Lantibiotic dehydratase N-terminal" evidence="1">
    <location>
        <begin position="51"/>
        <end position="710"/>
    </location>
</feature>
<dbReference type="Proteomes" id="UP000001918">
    <property type="component" value="Chromosome"/>
</dbReference>
<proteinExistence type="predicted"/>
<dbReference type="NCBIfam" id="TIGR03891">
    <property type="entry name" value="thiopep_ocin"/>
    <property type="match status" value="1"/>
</dbReference>
<dbReference type="InterPro" id="IPR023809">
    <property type="entry name" value="Thiopep_bacteriocin_synth_dom"/>
</dbReference>
<dbReference type="HOGENOM" id="CLU_010573_0_0_11"/>
<dbReference type="KEGG" id="tcu:Tcur_4647"/>
<organism evidence="3 4">
    <name type="scientific">Thermomonospora curvata (strain ATCC 19995 / DSM 43183 / JCM 3096 / KCTC 9072 / NBRC 15933 / NCIMB 10081 / Henssen B9)</name>
    <dbReference type="NCBI Taxonomy" id="471852"/>
    <lineage>
        <taxon>Bacteria</taxon>
        <taxon>Bacillati</taxon>
        <taxon>Actinomycetota</taxon>
        <taxon>Actinomycetes</taxon>
        <taxon>Streptosporangiales</taxon>
        <taxon>Thermomonosporaceae</taxon>
        <taxon>Thermomonospora</taxon>
    </lineage>
</organism>
<dbReference type="STRING" id="471852.Tcur_4647"/>
<dbReference type="AlphaFoldDB" id="D1A670"/>
<reference evidence="3 4" key="1">
    <citation type="journal article" date="2011" name="Stand. Genomic Sci.">
        <title>Complete genome sequence of Thermomonospora curvata type strain (B9).</title>
        <authorList>
            <person name="Chertkov O."/>
            <person name="Sikorski J."/>
            <person name="Nolan M."/>
            <person name="Lapidus A."/>
            <person name="Lucas S."/>
            <person name="Del Rio T.G."/>
            <person name="Tice H."/>
            <person name="Cheng J.F."/>
            <person name="Goodwin L."/>
            <person name="Pitluck S."/>
            <person name="Liolios K."/>
            <person name="Ivanova N."/>
            <person name="Mavromatis K."/>
            <person name="Mikhailova N."/>
            <person name="Ovchinnikova G."/>
            <person name="Pati A."/>
            <person name="Chen A."/>
            <person name="Palaniappan K."/>
            <person name="Djao O.D."/>
            <person name="Land M."/>
            <person name="Hauser L."/>
            <person name="Chang Y.J."/>
            <person name="Jeffries C.D."/>
            <person name="Brettin T."/>
            <person name="Han C."/>
            <person name="Detter J.C."/>
            <person name="Rohde M."/>
            <person name="Goker M."/>
            <person name="Woyke T."/>
            <person name="Bristow J."/>
            <person name="Eisen J.A."/>
            <person name="Markowitz V."/>
            <person name="Hugenholtz P."/>
            <person name="Klenk H.P."/>
            <person name="Kyrpides N.C."/>
        </authorList>
    </citation>
    <scope>NUCLEOTIDE SEQUENCE [LARGE SCALE GENOMIC DNA]</scope>
    <source>
        <strain evidence="4">ATCC 19995 / DSM 43183 / JCM 3096 / KCTC 9072 / NBRC 15933 / NCIMB 10081 / Henssen B9</strain>
    </source>
</reference>
<dbReference type="Pfam" id="PF04738">
    <property type="entry name" value="Lant_dehydr_N"/>
    <property type="match status" value="1"/>
</dbReference>
<evidence type="ECO:0000259" key="1">
    <source>
        <dbReference type="Pfam" id="PF04738"/>
    </source>
</evidence>
<dbReference type="eggNOG" id="ENOG502Z9NE">
    <property type="taxonomic scope" value="Bacteria"/>
</dbReference>
<keyword evidence="4" id="KW-1185">Reference proteome</keyword>
<evidence type="ECO:0000313" key="4">
    <source>
        <dbReference type="Proteomes" id="UP000001918"/>
    </source>
</evidence>